<evidence type="ECO:0000313" key="2">
    <source>
        <dbReference type="Proteomes" id="UP001519460"/>
    </source>
</evidence>
<name>A0ABD0LJB7_9CAEN</name>
<comment type="caution">
    <text evidence="1">The sequence shown here is derived from an EMBL/GenBank/DDBJ whole genome shotgun (WGS) entry which is preliminary data.</text>
</comment>
<accession>A0ABD0LJB7</accession>
<sequence length="133" mass="14680">MKLSAPQQPSRNATTICNSMIWNRNIHLQSSPLLPGLARQLCVQNRPRGAVTAACRKMLLASRAERAWLLRDPSAAMLEGRRPVGAMRSVDVGPSCQRGASSQLPWTGRWMEMPKTMEQFSRAMLASEGSCGR</sequence>
<proteinExistence type="predicted"/>
<gene>
    <name evidence="1" type="ORF">BaRGS_00009361</name>
</gene>
<dbReference type="AlphaFoldDB" id="A0ABD0LJB7"/>
<dbReference type="EMBL" id="JACVVK020000044">
    <property type="protein sequence ID" value="KAK7499386.1"/>
    <property type="molecule type" value="Genomic_DNA"/>
</dbReference>
<protein>
    <submittedName>
        <fullName evidence="1">Uncharacterized protein</fullName>
    </submittedName>
</protein>
<keyword evidence="2" id="KW-1185">Reference proteome</keyword>
<reference evidence="1 2" key="1">
    <citation type="journal article" date="2023" name="Sci. Data">
        <title>Genome assembly of the Korean intertidal mud-creeper Batillaria attramentaria.</title>
        <authorList>
            <person name="Patra A.K."/>
            <person name="Ho P.T."/>
            <person name="Jun S."/>
            <person name="Lee S.J."/>
            <person name="Kim Y."/>
            <person name="Won Y.J."/>
        </authorList>
    </citation>
    <scope>NUCLEOTIDE SEQUENCE [LARGE SCALE GENOMIC DNA]</scope>
    <source>
        <strain evidence="1">Wonlab-2016</strain>
    </source>
</reference>
<evidence type="ECO:0000313" key="1">
    <source>
        <dbReference type="EMBL" id="KAK7499386.1"/>
    </source>
</evidence>
<organism evidence="1 2">
    <name type="scientific">Batillaria attramentaria</name>
    <dbReference type="NCBI Taxonomy" id="370345"/>
    <lineage>
        <taxon>Eukaryota</taxon>
        <taxon>Metazoa</taxon>
        <taxon>Spiralia</taxon>
        <taxon>Lophotrochozoa</taxon>
        <taxon>Mollusca</taxon>
        <taxon>Gastropoda</taxon>
        <taxon>Caenogastropoda</taxon>
        <taxon>Sorbeoconcha</taxon>
        <taxon>Cerithioidea</taxon>
        <taxon>Batillariidae</taxon>
        <taxon>Batillaria</taxon>
    </lineage>
</organism>
<dbReference type="Proteomes" id="UP001519460">
    <property type="component" value="Unassembled WGS sequence"/>
</dbReference>